<comment type="subcellular location">
    <subcellularLocation>
        <location evidence="1">Cell membrane</location>
        <topology evidence="1">Multi-pass membrane protein</topology>
    </subcellularLocation>
</comment>
<keyword evidence="6 7" id="KW-0472">Membrane</keyword>
<dbReference type="Gene3D" id="1.20.120.1220">
    <property type="match status" value="1"/>
</dbReference>
<keyword evidence="3" id="KW-1003">Cell membrane</keyword>
<evidence type="ECO:0000256" key="6">
    <source>
        <dbReference type="ARBA" id="ARBA00023136"/>
    </source>
</evidence>
<dbReference type="PANTHER" id="PTHR30487:SF0">
    <property type="entry name" value="PREPILIN LEADER PEPTIDASE_N-METHYLTRANSFERASE-RELATED"/>
    <property type="match status" value="1"/>
</dbReference>
<protein>
    <submittedName>
        <fullName evidence="10">Leader peptidase (Prepilin peptidase) / N-methyltransferase</fullName>
    </submittedName>
</protein>
<evidence type="ECO:0000256" key="1">
    <source>
        <dbReference type="ARBA" id="ARBA00004651"/>
    </source>
</evidence>
<keyword evidence="4 7" id="KW-0812">Transmembrane</keyword>
<proteinExistence type="inferred from homology"/>
<feature type="transmembrane region" description="Helical" evidence="7">
    <location>
        <begin position="27"/>
        <end position="50"/>
    </location>
</feature>
<sequence length="276" mass="30674">MVFKLIEKRMRFPFERLKIFRWDDRKMTIITIYLFCSGLVLGSFFNVVGLRLPLGKSLIYPSSSCPSCSSRLKVIELIPVISYIWQKGSCRVCKYKVSALYPTIELSTAVLFSIAPFITNGFGEGLLYITLSSLLIMVIVSDLSYMVIPNSLLLFFLPILILEQWYFSLASFSHMAIGGILGYLVLLAILLLSRGGMGGGDVKLFGVIGLVLGIKGVFLSLFLAVLFGACGAVIGMIIGRVQKGKPFPFGPYIAFGTFIVYMKGDQLFSWYMGFFI</sequence>
<gene>
    <name evidence="10" type="ORF">SAMN02745910_00668</name>
</gene>
<dbReference type="Proteomes" id="UP000182762">
    <property type="component" value="Unassembled WGS sequence"/>
</dbReference>
<evidence type="ECO:0000256" key="7">
    <source>
        <dbReference type="SAM" id="Phobius"/>
    </source>
</evidence>
<organism evidence="10 11">
    <name type="scientific">Priestia endophytica DSM 13796</name>
    <dbReference type="NCBI Taxonomy" id="1121089"/>
    <lineage>
        <taxon>Bacteria</taxon>
        <taxon>Bacillati</taxon>
        <taxon>Bacillota</taxon>
        <taxon>Bacilli</taxon>
        <taxon>Bacillales</taxon>
        <taxon>Bacillaceae</taxon>
        <taxon>Priestia</taxon>
    </lineage>
</organism>
<evidence type="ECO:0000256" key="5">
    <source>
        <dbReference type="ARBA" id="ARBA00022989"/>
    </source>
</evidence>
<name>A0A1I5WNZ5_9BACI</name>
<evidence type="ECO:0000256" key="2">
    <source>
        <dbReference type="ARBA" id="ARBA00005801"/>
    </source>
</evidence>
<evidence type="ECO:0000313" key="11">
    <source>
        <dbReference type="Proteomes" id="UP000182762"/>
    </source>
</evidence>
<dbReference type="EMBL" id="FOXX01000001">
    <property type="protein sequence ID" value="SFQ21514.1"/>
    <property type="molecule type" value="Genomic_DNA"/>
</dbReference>
<accession>A0A1I5WNZ5</accession>
<evidence type="ECO:0000256" key="4">
    <source>
        <dbReference type="ARBA" id="ARBA00022692"/>
    </source>
</evidence>
<feature type="domain" description="Prepilin peptidase A24 N-terminal" evidence="9">
    <location>
        <begin position="38"/>
        <end position="114"/>
    </location>
</feature>
<dbReference type="InterPro" id="IPR050882">
    <property type="entry name" value="Prepilin_peptidase/N-MTase"/>
</dbReference>
<dbReference type="Pfam" id="PF01478">
    <property type="entry name" value="Peptidase_A24"/>
    <property type="match status" value="1"/>
</dbReference>
<evidence type="ECO:0000259" key="9">
    <source>
        <dbReference type="Pfam" id="PF06750"/>
    </source>
</evidence>
<dbReference type="Pfam" id="PF06750">
    <property type="entry name" value="A24_N_bact"/>
    <property type="match status" value="1"/>
</dbReference>
<evidence type="ECO:0000259" key="8">
    <source>
        <dbReference type="Pfam" id="PF01478"/>
    </source>
</evidence>
<feature type="transmembrane region" description="Helical" evidence="7">
    <location>
        <begin position="175"/>
        <end position="192"/>
    </location>
</feature>
<keyword evidence="11" id="KW-1185">Reference proteome</keyword>
<evidence type="ECO:0000313" key="10">
    <source>
        <dbReference type="EMBL" id="SFQ21514.1"/>
    </source>
</evidence>
<comment type="similarity">
    <text evidence="2">Belongs to the peptidase A24 family.</text>
</comment>
<feature type="transmembrane region" description="Helical" evidence="7">
    <location>
        <begin position="204"/>
        <end position="237"/>
    </location>
</feature>
<feature type="transmembrane region" description="Helical" evidence="7">
    <location>
        <begin position="249"/>
        <end position="271"/>
    </location>
</feature>
<reference evidence="10 11" key="1">
    <citation type="submission" date="2016-10" db="EMBL/GenBank/DDBJ databases">
        <authorList>
            <person name="Varghese N."/>
            <person name="Submissions S."/>
        </authorList>
    </citation>
    <scope>NUCLEOTIDE SEQUENCE [LARGE SCALE GENOMIC DNA]</scope>
    <source>
        <strain evidence="10 11">DSM 13796</strain>
    </source>
</reference>
<dbReference type="InterPro" id="IPR000045">
    <property type="entry name" value="Prepilin_IV_endopep_pep"/>
</dbReference>
<evidence type="ECO:0000256" key="3">
    <source>
        <dbReference type="ARBA" id="ARBA00022475"/>
    </source>
</evidence>
<feature type="domain" description="Prepilin type IV endopeptidase peptidase" evidence="8">
    <location>
        <begin position="130"/>
        <end position="231"/>
    </location>
</feature>
<keyword evidence="5 7" id="KW-1133">Transmembrane helix</keyword>
<comment type="caution">
    <text evidence="10">The sequence shown here is derived from an EMBL/GenBank/DDBJ whole genome shotgun (WGS) entry which is preliminary data.</text>
</comment>
<dbReference type="PANTHER" id="PTHR30487">
    <property type="entry name" value="TYPE 4 PREPILIN-LIKE PROTEINS LEADER PEPTIDE-PROCESSING ENZYME"/>
    <property type="match status" value="1"/>
</dbReference>
<dbReference type="InterPro" id="IPR010627">
    <property type="entry name" value="Prepilin_pept_A24_N"/>
</dbReference>